<evidence type="ECO:0000259" key="1">
    <source>
        <dbReference type="Pfam" id="PF00149"/>
    </source>
</evidence>
<dbReference type="InterPro" id="IPR004843">
    <property type="entry name" value="Calcineurin-like_PHP"/>
</dbReference>
<evidence type="ECO:0000313" key="2">
    <source>
        <dbReference type="EMBL" id="MBB3175032.1"/>
    </source>
</evidence>
<dbReference type="Gene3D" id="3.60.21.10">
    <property type="match status" value="1"/>
</dbReference>
<dbReference type="InterPro" id="IPR026336">
    <property type="entry name" value="PdeM-like"/>
</dbReference>
<comment type="caution">
    <text evidence="2">The sequence shown here is derived from an EMBL/GenBank/DDBJ whole genome shotgun (WGS) entry which is preliminary data.</text>
</comment>
<dbReference type="PIRSF" id="PIRSF000887">
    <property type="entry name" value="Pesterase_MJ0037"/>
    <property type="match status" value="1"/>
</dbReference>
<dbReference type="InterPro" id="IPR024173">
    <property type="entry name" value="Pesterase_MJ0037-like"/>
</dbReference>
<dbReference type="GO" id="GO:0016787">
    <property type="term" value="F:hydrolase activity"/>
    <property type="evidence" value="ECO:0007669"/>
    <property type="project" value="InterPro"/>
</dbReference>
<dbReference type="EMBL" id="JACHXV010000016">
    <property type="protein sequence ID" value="MBB3175032.1"/>
    <property type="molecule type" value="Genomic_DNA"/>
</dbReference>
<organism evidence="2 3">
    <name type="scientific">Endobacter medicaginis</name>
    <dbReference type="NCBI Taxonomy" id="1181271"/>
    <lineage>
        <taxon>Bacteria</taxon>
        <taxon>Pseudomonadati</taxon>
        <taxon>Pseudomonadota</taxon>
        <taxon>Alphaproteobacteria</taxon>
        <taxon>Acetobacterales</taxon>
        <taxon>Acetobacteraceae</taxon>
        <taxon>Endobacter</taxon>
    </lineage>
</organism>
<name>A0A839V648_9PROT</name>
<dbReference type="PANTHER" id="PTHR39323">
    <property type="entry name" value="BLR1149 PROTEIN"/>
    <property type="match status" value="1"/>
</dbReference>
<accession>A0A839V648</accession>
<dbReference type="AlphaFoldDB" id="A0A839V648"/>
<feature type="domain" description="Calcineurin-like phosphoesterase" evidence="1">
    <location>
        <begin position="28"/>
        <end position="142"/>
    </location>
</feature>
<dbReference type="PANTHER" id="PTHR39323:SF1">
    <property type="entry name" value="BLR1149 PROTEIN"/>
    <property type="match status" value="1"/>
</dbReference>
<dbReference type="SUPFAM" id="SSF56300">
    <property type="entry name" value="Metallo-dependent phosphatases"/>
    <property type="match status" value="1"/>
</dbReference>
<keyword evidence="3" id="KW-1185">Reference proteome</keyword>
<dbReference type="RefSeq" id="WP_183275440.1">
    <property type="nucleotide sequence ID" value="NZ_JACHXV010000016.1"/>
</dbReference>
<dbReference type="Proteomes" id="UP000557688">
    <property type="component" value="Unassembled WGS sequence"/>
</dbReference>
<protein>
    <recommendedName>
        <fullName evidence="1">Calcineurin-like phosphoesterase domain-containing protein</fullName>
    </recommendedName>
</protein>
<sequence length="230" mass="24631">MIAAPLHFGTLRVMLDPSGLLWCPDSGVLAVADLHLEKASAAAARGALLPPLDSRLTLERLWRGVTRYRPRVLVAVGDSFHDRGGALRLGPGERDLLARIAGACELVWVAGNHDPEPPQGLAGVATDEFRHGGLVFRHEARAGHPPKDGEVEICGHHHPKARVTTRAGVISRPCFIADSRRAILPAFGAFTGGLDVLHPAIAGLFPRGARVFLLGQQRLFSFTLAQVRAA</sequence>
<dbReference type="Pfam" id="PF00149">
    <property type="entry name" value="Metallophos"/>
    <property type="match status" value="1"/>
</dbReference>
<evidence type="ECO:0000313" key="3">
    <source>
        <dbReference type="Proteomes" id="UP000557688"/>
    </source>
</evidence>
<dbReference type="InterPro" id="IPR029052">
    <property type="entry name" value="Metallo-depent_PP-like"/>
</dbReference>
<reference evidence="2 3" key="1">
    <citation type="submission" date="2020-08" db="EMBL/GenBank/DDBJ databases">
        <title>Genomic Encyclopedia of Type Strains, Phase III (KMG-III): the genomes of soil and plant-associated and newly described type strains.</title>
        <authorList>
            <person name="Whitman W."/>
        </authorList>
    </citation>
    <scope>NUCLEOTIDE SEQUENCE [LARGE SCALE GENOMIC DNA]</scope>
    <source>
        <strain evidence="2 3">CECT 8088</strain>
    </source>
</reference>
<dbReference type="NCBIfam" id="TIGR04123">
    <property type="entry name" value="P_estr_lig_assc"/>
    <property type="match status" value="1"/>
</dbReference>
<proteinExistence type="predicted"/>
<gene>
    <name evidence="2" type="ORF">FHR90_002879</name>
</gene>